<dbReference type="InterPro" id="IPR010767">
    <property type="entry name" value="Phage_CGC-2007_Cje0229"/>
</dbReference>
<sequence>MHIKRPILKPYDKDKFELVQDYEIEISICKTQNKNAKALHDDDLDCDIFLDLDKADEQVQGSVYNIRNRSTKRNLTPYKLKSITIPKGYKTNGADIPRLFWCIFPPNSPEYLSAVIVHDYLCDEAEKIYKLGFKPKARERFKFADVVLKEMMSAIGCNRLKTNIFYYACRVYHKLRYKEY</sequence>
<accession>A0ABM8Q9U5</accession>
<proteinExistence type="predicted"/>
<evidence type="ECO:0008006" key="3">
    <source>
        <dbReference type="Google" id="ProtNLM"/>
    </source>
</evidence>
<evidence type="ECO:0000313" key="1">
    <source>
        <dbReference type="EMBL" id="CAD7289586.1"/>
    </source>
</evidence>
<comment type="caution">
    <text evidence="1">The sequence shown here is derived from an EMBL/GenBank/DDBJ whole genome shotgun (WGS) entry which is preliminary data.</text>
</comment>
<reference evidence="1 2" key="1">
    <citation type="submission" date="2020-11" db="EMBL/GenBank/DDBJ databases">
        <authorList>
            <person name="Peeters C."/>
        </authorList>
    </citation>
    <scope>NUCLEOTIDE SEQUENCE [LARGE SCALE GENOMIC DNA]</scope>
    <source>
        <strain evidence="1 2">LMG 7974</strain>
    </source>
</reference>
<organism evidence="1 2">
    <name type="scientific">Campylobacter majalis</name>
    <dbReference type="NCBI Taxonomy" id="2790656"/>
    <lineage>
        <taxon>Bacteria</taxon>
        <taxon>Pseudomonadati</taxon>
        <taxon>Campylobacterota</taxon>
        <taxon>Epsilonproteobacteria</taxon>
        <taxon>Campylobacterales</taxon>
        <taxon>Campylobacteraceae</taxon>
        <taxon>Campylobacter</taxon>
    </lineage>
</organism>
<protein>
    <recommendedName>
        <fullName evidence="3">DUF1353 domain-containing protein</fullName>
    </recommendedName>
</protein>
<dbReference type="Proteomes" id="UP000789803">
    <property type="component" value="Unassembled WGS sequence"/>
</dbReference>
<dbReference type="EMBL" id="CAJHOF010000018">
    <property type="protein sequence ID" value="CAD7289586.1"/>
    <property type="molecule type" value="Genomic_DNA"/>
</dbReference>
<name>A0ABM8Q9U5_9BACT</name>
<keyword evidence="2" id="KW-1185">Reference proteome</keyword>
<dbReference type="Pfam" id="PF07087">
    <property type="entry name" value="DUF1353"/>
    <property type="match status" value="1"/>
</dbReference>
<gene>
    <name evidence="1" type="ORF">LMG7974_01663</name>
</gene>
<dbReference type="RefSeq" id="WP_229933438.1">
    <property type="nucleotide sequence ID" value="NZ_CAJHOF010000018.1"/>
</dbReference>
<evidence type="ECO:0000313" key="2">
    <source>
        <dbReference type="Proteomes" id="UP000789803"/>
    </source>
</evidence>